<dbReference type="Proteomes" id="UP000019678">
    <property type="component" value="Unassembled WGS sequence"/>
</dbReference>
<keyword evidence="3 7" id="KW-0413">Isomerase</keyword>
<feature type="region of interest" description="Disordered" evidence="4">
    <location>
        <begin position="518"/>
        <end position="556"/>
    </location>
</feature>
<keyword evidence="8" id="KW-1185">Reference proteome</keyword>
<dbReference type="eggNOG" id="COG0652">
    <property type="taxonomic scope" value="Bacteria"/>
</dbReference>
<dbReference type="Pfam" id="PF00160">
    <property type="entry name" value="Pro_isomerase"/>
    <property type="match status" value="1"/>
</dbReference>
<reference evidence="7 8" key="1">
    <citation type="submission" date="2013-05" db="EMBL/GenBank/DDBJ databases">
        <title>Genome assembly of Chondromyces apiculatus DSM 436.</title>
        <authorList>
            <person name="Sharma G."/>
            <person name="Khatri I."/>
            <person name="Kaur C."/>
            <person name="Mayilraj S."/>
            <person name="Subramanian S."/>
        </authorList>
    </citation>
    <scope>NUCLEOTIDE SEQUENCE [LARGE SCALE GENOMIC DNA]</scope>
    <source>
        <strain evidence="7 8">DSM 436</strain>
    </source>
</reference>
<dbReference type="SUPFAM" id="SSF48371">
    <property type="entry name" value="ARM repeat"/>
    <property type="match status" value="2"/>
</dbReference>
<dbReference type="PROSITE" id="PS50072">
    <property type="entry name" value="CSA_PPIASE_2"/>
    <property type="match status" value="1"/>
</dbReference>
<dbReference type="EC" id="5.2.1.8" evidence="1"/>
<evidence type="ECO:0000256" key="4">
    <source>
        <dbReference type="SAM" id="MobiDB-lite"/>
    </source>
</evidence>
<dbReference type="InterPro" id="IPR029000">
    <property type="entry name" value="Cyclophilin-like_dom_sf"/>
</dbReference>
<gene>
    <name evidence="7" type="ORF">CAP_6313</name>
</gene>
<feature type="compositionally biased region" description="Low complexity" evidence="4">
    <location>
        <begin position="32"/>
        <end position="53"/>
    </location>
</feature>
<feature type="chain" id="PRO_5001496875" description="peptidylprolyl isomerase" evidence="5">
    <location>
        <begin position="23"/>
        <end position="788"/>
    </location>
</feature>
<dbReference type="EMBL" id="ASRX01000052">
    <property type="protein sequence ID" value="EYF03050.1"/>
    <property type="molecule type" value="Genomic_DNA"/>
</dbReference>
<dbReference type="PANTHER" id="PTHR45625:SF4">
    <property type="entry name" value="PEPTIDYLPROLYL ISOMERASE DOMAIN AND WD REPEAT-CONTAINING PROTEIN 1"/>
    <property type="match status" value="1"/>
</dbReference>
<dbReference type="SUPFAM" id="SSF50891">
    <property type="entry name" value="Cyclophilin-like"/>
    <property type="match status" value="1"/>
</dbReference>
<dbReference type="CDD" id="cd00317">
    <property type="entry name" value="cyclophilin"/>
    <property type="match status" value="1"/>
</dbReference>
<dbReference type="InterPro" id="IPR016024">
    <property type="entry name" value="ARM-type_fold"/>
</dbReference>
<dbReference type="Gene3D" id="2.40.100.10">
    <property type="entry name" value="Cyclophilin-like"/>
    <property type="match status" value="1"/>
</dbReference>
<dbReference type="InterPro" id="IPR044666">
    <property type="entry name" value="Cyclophilin_A-like"/>
</dbReference>
<feature type="compositionally biased region" description="Low complexity" evidence="4">
    <location>
        <begin position="411"/>
        <end position="428"/>
    </location>
</feature>
<comment type="caution">
    <text evidence="7">The sequence shown here is derived from an EMBL/GenBank/DDBJ whole genome shotgun (WGS) entry which is preliminary data.</text>
</comment>
<keyword evidence="5" id="KW-0732">Signal</keyword>
<evidence type="ECO:0000259" key="6">
    <source>
        <dbReference type="PROSITE" id="PS50072"/>
    </source>
</evidence>
<evidence type="ECO:0000313" key="7">
    <source>
        <dbReference type="EMBL" id="EYF03050.1"/>
    </source>
</evidence>
<evidence type="ECO:0000256" key="5">
    <source>
        <dbReference type="SAM" id="SignalP"/>
    </source>
</evidence>
<dbReference type="InterPro" id="IPR011989">
    <property type="entry name" value="ARM-like"/>
</dbReference>
<dbReference type="InterPro" id="IPR004155">
    <property type="entry name" value="PBS_lyase_HEAT"/>
</dbReference>
<feature type="region of interest" description="Disordered" evidence="4">
    <location>
        <begin position="28"/>
        <end position="53"/>
    </location>
</feature>
<evidence type="ECO:0000256" key="1">
    <source>
        <dbReference type="ARBA" id="ARBA00013194"/>
    </source>
</evidence>
<proteinExistence type="predicted"/>
<feature type="domain" description="PPIase cyclophilin-type" evidence="6">
    <location>
        <begin position="656"/>
        <end position="788"/>
    </location>
</feature>
<dbReference type="STRING" id="1192034.CAP_6313"/>
<feature type="region of interest" description="Disordered" evidence="4">
    <location>
        <begin position="411"/>
        <end position="440"/>
    </location>
</feature>
<dbReference type="Gene3D" id="1.25.10.10">
    <property type="entry name" value="Leucine-rich Repeat Variant"/>
    <property type="match status" value="1"/>
</dbReference>
<dbReference type="PANTHER" id="PTHR45625">
    <property type="entry name" value="PEPTIDYL-PROLYL CIS-TRANS ISOMERASE-RELATED"/>
    <property type="match status" value="1"/>
</dbReference>
<dbReference type="SMART" id="SM00567">
    <property type="entry name" value="EZ_HEAT"/>
    <property type="match status" value="4"/>
</dbReference>
<sequence length="788" mass="80216">MMTRARCWTLTTLAALSTLALGACSPPPAPPAGDAGAPGDGASPVIASSSASGAAIPNDGGRVAALLAAEHRRSAVEVTPADQQSRDVAVRRAAARALARIGGEGARAGLLRALSDEDGEVVAWAAYGLGFSCKGHEEETVSDLVARALSLHEGAREATGLQPSQAIARAIGRCGAPASEATLVAWLDGPQERALHAVYALGDLAALKLRLREETVVALLNVAAGSAAAPPMTDALYPLGRIEHLPPTVIERAHEVASARLSEAGEGRIFAVRVLGRTGERGAEALGRVLTTPSVFSAAERAEAARSLKRIGAVGQRALAQALPSILPPTEAAALGGAELGPLLTTLEALESAGAARKVLRDLAVLPLPPGALPAVARRLSWIRCTSAVALVDGDVTDALLVGCDVTAATSTTPGSAPAAPASDDAGAAPPPDAGGGGPGAGAIGARAVVQVLGRGQITGGRLAVWRAHALGGDRRARQAALELIGTHPEIEDVADVLAKALASGEDGLTAVAAEVITKQPQRAAEPERRRRGKRRRAAREGAATEDRKPGEGAASLAPSAAVVSALVAALERAAGGNQPELTDALIDAVGALALKQTSGRLEALCRSSYPTTRGRAEKALSLILGKAATCEAASLGDTPRELGAPVRGPVTLVLETEIGEMTLTLEPALAPAAVTRIVELARAGYYDGMVVHRVVPGFVTQFGAPLGDGYGGPPERPPLRCETSPLPFTPLKVGVALSGRDTGSSQLFVMHARAPHLDGQYALIGAATGSWSAFVDGDRIRKVTLRE</sequence>
<feature type="signal peptide" evidence="5">
    <location>
        <begin position="1"/>
        <end position="22"/>
    </location>
</feature>
<evidence type="ECO:0000256" key="2">
    <source>
        <dbReference type="ARBA" id="ARBA00023110"/>
    </source>
</evidence>
<evidence type="ECO:0000256" key="3">
    <source>
        <dbReference type="ARBA" id="ARBA00023235"/>
    </source>
</evidence>
<feature type="compositionally biased region" description="Basic and acidic residues" evidence="4">
    <location>
        <begin position="539"/>
        <end position="551"/>
    </location>
</feature>
<keyword evidence="2" id="KW-0697">Rotamase</keyword>
<dbReference type="Pfam" id="PF13646">
    <property type="entry name" value="HEAT_2"/>
    <property type="match status" value="1"/>
</dbReference>
<evidence type="ECO:0000313" key="8">
    <source>
        <dbReference type="Proteomes" id="UP000019678"/>
    </source>
</evidence>
<dbReference type="InterPro" id="IPR002130">
    <property type="entry name" value="Cyclophilin-type_PPIase_dom"/>
</dbReference>
<name>A0A017T2L7_9BACT</name>
<organism evidence="7 8">
    <name type="scientific">Chondromyces apiculatus DSM 436</name>
    <dbReference type="NCBI Taxonomy" id="1192034"/>
    <lineage>
        <taxon>Bacteria</taxon>
        <taxon>Pseudomonadati</taxon>
        <taxon>Myxococcota</taxon>
        <taxon>Polyangia</taxon>
        <taxon>Polyangiales</taxon>
        <taxon>Polyangiaceae</taxon>
        <taxon>Chondromyces</taxon>
    </lineage>
</organism>
<accession>A0A017T2L7</accession>
<dbReference type="PROSITE" id="PS51257">
    <property type="entry name" value="PROKAR_LIPOPROTEIN"/>
    <property type="match status" value="1"/>
</dbReference>
<dbReference type="GO" id="GO:0003755">
    <property type="term" value="F:peptidyl-prolyl cis-trans isomerase activity"/>
    <property type="evidence" value="ECO:0007669"/>
    <property type="project" value="UniProtKB-KW"/>
</dbReference>
<dbReference type="AlphaFoldDB" id="A0A017T2L7"/>
<protein>
    <recommendedName>
        <fullName evidence="1">peptidylprolyl isomerase</fullName>
        <ecNumber evidence="1">5.2.1.8</ecNumber>
    </recommendedName>
</protein>